<feature type="region of interest" description="Disordered" evidence="3">
    <location>
        <begin position="1"/>
        <end position="28"/>
    </location>
</feature>
<dbReference type="EMBL" id="JASFZW010000008">
    <property type="protein sequence ID" value="KAK2076937.1"/>
    <property type="molecule type" value="Genomic_DNA"/>
</dbReference>
<dbReference type="Gene3D" id="1.25.10.10">
    <property type="entry name" value="Leucine-rich Repeat Variant"/>
    <property type="match status" value="2"/>
</dbReference>
<reference evidence="4" key="1">
    <citation type="submission" date="2021-01" db="EMBL/GenBank/DDBJ databases">
        <authorList>
            <person name="Eckstrom K.M.E."/>
        </authorList>
    </citation>
    <scope>NUCLEOTIDE SEQUENCE</scope>
    <source>
        <strain evidence="4">UVCC 0001</strain>
    </source>
</reference>
<dbReference type="GO" id="GO:0000480">
    <property type="term" value="P:endonucleolytic cleavage in 5'-ETS of tricistronic rRNA transcript (SSU-rRNA, 5.8S rRNA, LSU-rRNA)"/>
    <property type="evidence" value="ECO:0007669"/>
    <property type="project" value="TreeGrafter"/>
</dbReference>
<dbReference type="InterPro" id="IPR001313">
    <property type="entry name" value="Pumilio_RNA-bd_rpt"/>
</dbReference>
<dbReference type="PANTHER" id="PTHR13102">
    <property type="entry name" value="NUCLEOLAR PROTEIN 9"/>
    <property type="match status" value="1"/>
</dbReference>
<dbReference type="InterPro" id="IPR040000">
    <property type="entry name" value="NOP9"/>
</dbReference>
<proteinExistence type="predicted"/>
<dbReference type="SMART" id="SM00025">
    <property type="entry name" value="Pumilio"/>
    <property type="match status" value="5"/>
</dbReference>
<feature type="compositionally biased region" description="Basic and acidic residues" evidence="3">
    <location>
        <begin position="201"/>
        <end position="211"/>
    </location>
</feature>
<accession>A0AAD9MHJ9</accession>
<dbReference type="GO" id="GO:0000472">
    <property type="term" value="P:endonucleolytic cleavage to generate mature 5'-end of SSU-rRNA from (SSU-rRNA, 5.8S rRNA, LSU-rRNA)"/>
    <property type="evidence" value="ECO:0007669"/>
    <property type="project" value="TreeGrafter"/>
</dbReference>
<dbReference type="GO" id="GO:0003723">
    <property type="term" value="F:RNA binding"/>
    <property type="evidence" value="ECO:0007669"/>
    <property type="project" value="InterPro"/>
</dbReference>
<dbReference type="GO" id="GO:0030686">
    <property type="term" value="C:90S preribosome"/>
    <property type="evidence" value="ECO:0007669"/>
    <property type="project" value="TreeGrafter"/>
</dbReference>
<evidence type="ECO:0000313" key="4">
    <source>
        <dbReference type="EMBL" id="KAK2076937.1"/>
    </source>
</evidence>
<evidence type="ECO:0000256" key="1">
    <source>
        <dbReference type="ARBA" id="ARBA00022737"/>
    </source>
</evidence>
<name>A0AAD9MHJ9_PROWI</name>
<dbReference type="GO" id="GO:0005730">
    <property type="term" value="C:nucleolus"/>
    <property type="evidence" value="ECO:0007669"/>
    <property type="project" value="TreeGrafter"/>
</dbReference>
<dbReference type="InterPro" id="IPR011989">
    <property type="entry name" value="ARM-like"/>
</dbReference>
<dbReference type="PROSITE" id="PS50302">
    <property type="entry name" value="PUM"/>
    <property type="match status" value="1"/>
</dbReference>
<comment type="caution">
    <text evidence="4">The sequence shown here is derived from an EMBL/GenBank/DDBJ whole genome shotgun (WGS) entry which is preliminary data.</text>
</comment>
<dbReference type="SUPFAM" id="SSF48371">
    <property type="entry name" value="ARM repeat"/>
    <property type="match status" value="2"/>
</dbReference>
<dbReference type="Pfam" id="PF22493">
    <property type="entry name" value="PUF_NOP9"/>
    <property type="match status" value="1"/>
</dbReference>
<protein>
    <submittedName>
        <fullName evidence="4">Uncharacterized protein</fullName>
    </submittedName>
</protein>
<organism evidence="4 5">
    <name type="scientific">Prototheca wickerhamii</name>
    <dbReference type="NCBI Taxonomy" id="3111"/>
    <lineage>
        <taxon>Eukaryota</taxon>
        <taxon>Viridiplantae</taxon>
        <taxon>Chlorophyta</taxon>
        <taxon>core chlorophytes</taxon>
        <taxon>Trebouxiophyceae</taxon>
        <taxon>Chlorellales</taxon>
        <taxon>Chlorellaceae</taxon>
        <taxon>Prototheca</taxon>
    </lineage>
</organism>
<feature type="compositionally biased region" description="Basic and acidic residues" evidence="3">
    <location>
        <begin position="1"/>
        <end position="11"/>
    </location>
</feature>
<dbReference type="GO" id="GO:0030688">
    <property type="term" value="C:preribosome, small subunit precursor"/>
    <property type="evidence" value="ECO:0007669"/>
    <property type="project" value="TreeGrafter"/>
</dbReference>
<dbReference type="Proteomes" id="UP001255856">
    <property type="component" value="Unassembled WGS sequence"/>
</dbReference>
<keyword evidence="5" id="KW-1185">Reference proteome</keyword>
<dbReference type="AlphaFoldDB" id="A0AAD9MHJ9"/>
<feature type="region of interest" description="Disordered" evidence="3">
    <location>
        <begin position="179"/>
        <end position="235"/>
    </location>
</feature>
<gene>
    <name evidence="4" type="ORF">QBZ16_005165</name>
</gene>
<feature type="repeat" description="Pumilio" evidence="2">
    <location>
        <begin position="485"/>
        <end position="523"/>
    </location>
</feature>
<dbReference type="GO" id="GO:0000056">
    <property type="term" value="P:ribosomal small subunit export from nucleus"/>
    <property type="evidence" value="ECO:0007669"/>
    <property type="project" value="TreeGrafter"/>
</dbReference>
<dbReference type="PANTHER" id="PTHR13102:SF0">
    <property type="entry name" value="NUCLEOLAR PROTEIN 9"/>
    <property type="match status" value="1"/>
</dbReference>
<dbReference type="InterPro" id="IPR016024">
    <property type="entry name" value="ARM-type_fold"/>
</dbReference>
<sequence length="612" mass="65120">MAGPKRGDGRGPRRGGPPISATTPLSKQDQAYYEEIGQQLDVIEEAEEQMLLADNAFEQARTQLMEAASEKAVSRTLEKLIPKASTEAVSETLKAFVVGDNLAAVCGGAPFPSHVVEKLLVELQTRARAGKDVQTIEQTFWAVTEAIAGNLVSVITTRHGSFVARRLLSVLAGRDLTSAPTAKEGAGGKKQREEAGEEETTAEKEAEEPPAKRRRSVAGLESKVTAGVSGGQGEEEAVVDWPELLQALLDAALADEVIPEATSLCRDIFAAPFLQSLLWACRGNDEAAGRLIAQLLGGSLLNVTPDGLQVLMQDRVASHVLEVMYQVASEDVFQKLSTAGFKGVTGAMAMHPSANFAVQAALSAVRRPPQFKRMFEDLRPSLAQLLRAHRGGVVAALVAAAHRLKAQEADVSSAVMTAAEALGAERGAPALGALLALDRPTPLAELAAATEIKIGARSALSSLGCSLAMQLLQLPGFAWQDALRALPPEQLRVLATDPAGCRVIETYLQVVDKSKKKVREMLRALEGSYGVAGQGGAGSKFVKHCFSIGDMKEKLAIAEELLKVKSALITTLSGPSLLNACHVDALAKDKKTWSQRVKASTSVRDEFKEIFE</sequence>
<dbReference type="GO" id="GO:0000447">
    <property type="term" value="P:endonucleolytic cleavage in ITS1 to separate SSU-rRNA from 5.8S rRNA and LSU-rRNA from tricistronic rRNA transcript (SSU-rRNA, 5.8S rRNA, LSU-rRNA)"/>
    <property type="evidence" value="ECO:0007669"/>
    <property type="project" value="TreeGrafter"/>
</dbReference>
<keyword evidence="1" id="KW-0677">Repeat</keyword>
<evidence type="ECO:0000256" key="3">
    <source>
        <dbReference type="SAM" id="MobiDB-lite"/>
    </source>
</evidence>
<evidence type="ECO:0000256" key="2">
    <source>
        <dbReference type="PROSITE-ProRule" id="PRU00317"/>
    </source>
</evidence>
<evidence type="ECO:0000313" key="5">
    <source>
        <dbReference type="Proteomes" id="UP001255856"/>
    </source>
</evidence>